<proteinExistence type="predicted"/>
<evidence type="ECO:0000313" key="2">
    <source>
        <dbReference type="Proteomes" id="UP001432027"/>
    </source>
</evidence>
<dbReference type="Gene3D" id="3.30.710.10">
    <property type="entry name" value="Potassium Channel Kv1.1, Chain A"/>
    <property type="match status" value="1"/>
</dbReference>
<feature type="non-terminal residue" evidence="1">
    <location>
        <position position="1"/>
    </location>
</feature>
<organism evidence="1 2">
    <name type="scientific">Pristionchus entomophagus</name>
    <dbReference type="NCBI Taxonomy" id="358040"/>
    <lineage>
        <taxon>Eukaryota</taxon>
        <taxon>Metazoa</taxon>
        <taxon>Ecdysozoa</taxon>
        <taxon>Nematoda</taxon>
        <taxon>Chromadorea</taxon>
        <taxon>Rhabditida</taxon>
        <taxon>Rhabditina</taxon>
        <taxon>Diplogasteromorpha</taxon>
        <taxon>Diplogasteroidea</taxon>
        <taxon>Neodiplogasteridae</taxon>
        <taxon>Pristionchus</taxon>
    </lineage>
</organism>
<dbReference type="EMBL" id="BTSX01000002">
    <property type="protein sequence ID" value="GMS86843.1"/>
    <property type="molecule type" value="Genomic_DNA"/>
</dbReference>
<keyword evidence="2" id="KW-1185">Reference proteome</keyword>
<evidence type="ECO:0008006" key="3">
    <source>
        <dbReference type="Google" id="ProtNLM"/>
    </source>
</evidence>
<feature type="non-terminal residue" evidence="1">
    <location>
        <position position="140"/>
    </location>
</feature>
<evidence type="ECO:0000313" key="1">
    <source>
        <dbReference type="EMBL" id="GMS86843.1"/>
    </source>
</evidence>
<accession>A0AAV5SXX5</accession>
<reference evidence="1" key="1">
    <citation type="submission" date="2023-10" db="EMBL/GenBank/DDBJ databases">
        <title>Genome assembly of Pristionchus species.</title>
        <authorList>
            <person name="Yoshida K."/>
            <person name="Sommer R.J."/>
        </authorList>
    </citation>
    <scope>NUCLEOTIDE SEQUENCE</scope>
    <source>
        <strain evidence="1">RS0144</strain>
    </source>
</reference>
<gene>
    <name evidence="1" type="ORF">PENTCL1PPCAC_9018</name>
</gene>
<comment type="caution">
    <text evidence="1">The sequence shown here is derived from an EMBL/GenBank/DDBJ whole genome shotgun (WGS) entry which is preliminary data.</text>
</comment>
<name>A0AAV5SXX5_9BILA</name>
<dbReference type="AlphaFoldDB" id="A0AAV5SXX5"/>
<protein>
    <recommendedName>
        <fullName evidence="3">BTB domain-containing protein</fullName>
    </recommendedName>
</protein>
<dbReference type="Proteomes" id="UP001432027">
    <property type="component" value="Unassembled WGS sequence"/>
</dbReference>
<dbReference type="InterPro" id="IPR011333">
    <property type="entry name" value="SKP1/BTB/POZ_sf"/>
</dbReference>
<dbReference type="SUPFAM" id="SSF54695">
    <property type="entry name" value="POZ domain"/>
    <property type="match status" value="1"/>
</dbReference>
<sequence>VSLSIHCYGLCDLRSTSEIGSERMFGASSDFFSTLFYGNFVEKVSGSFCIKEVNERDCVWFMNSLMERNWTVASVDQALAALTLADRFCMLDVHKRILPYLKATELDPIAENRVAALKRYIKLAVKCSDNGEFVRWIFER</sequence>